<dbReference type="Proteomes" id="UP000651475">
    <property type="component" value="Unassembled WGS sequence"/>
</dbReference>
<protein>
    <submittedName>
        <fullName evidence="1">Uncharacterized protein</fullName>
    </submittedName>
</protein>
<evidence type="ECO:0000313" key="2">
    <source>
        <dbReference type="Proteomes" id="UP000651475"/>
    </source>
</evidence>
<reference evidence="1 2" key="1">
    <citation type="submission" date="2020-08" db="EMBL/GenBank/DDBJ databases">
        <title>Genome public.</title>
        <authorList>
            <person name="Liu C."/>
            <person name="Sun Q."/>
        </authorList>
    </citation>
    <scope>NUCLEOTIDE SEQUENCE [LARGE SCALE GENOMIC DNA]</scope>
    <source>
        <strain evidence="1 2">NSJ-79</strain>
    </source>
</reference>
<proteinExistence type="predicted"/>
<dbReference type="RefSeq" id="WP_186929869.1">
    <property type="nucleotide sequence ID" value="NZ_JACOOJ010000015.1"/>
</dbReference>
<organism evidence="1 2">
    <name type="scientific">Parabacteroides hominis</name>
    <dbReference type="NCBI Taxonomy" id="2763057"/>
    <lineage>
        <taxon>Bacteria</taxon>
        <taxon>Pseudomonadati</taxon>
        <taxon>Bacteroidota</taxon>
        <taxon>Bacteroidia</taxon>
        <taxon>Bacteroidales</taxon>
        <taxon>Tannerellaceae</taxon>
        <taxon>Parabacteroides</taxon>
    </lineage>
</organism>
<evidence type="ECO:0000313" key="1">
    <source>
        <dbReference type="EMBL" id="MBC5633119.1"/>
    </source>
</evidence>
<dbReference type="EMBL" id="JACOOJ010000015">
    <property type="protein sequence ID" value="MBC5633119.1"/>
    <property type="molecule type" value="Genomic_DNA"/>
</dbReference>
<name>A0ABR7DNV9_9BACT</name>
<keyword evidence="2" id="KW-1185">Reference proteome</keyword>
<sequence>MVRFISATYELHFVAVELQRQIIKRVANYILDNFNDWTWQNSIYDNLRKAENHNTAVLVVLRLFHQSEIEKGKLKSYGRYIKAKERLVIDQMFALDDYLNLTEDEIRQKLCNDICNYVCEMLKKYKDRFQDFDAMAFIPLFKMQMDKIKNNELPYL</sequence>
<comment type="caution">
    <text evidence="1">The sequence shown here is derived from an EMBL/GenBank/DDBJ whole genome shotgun (WGS) entry which is preliminary data.</text>
</comment>
<gene>
    <name evidence="1" type="ORF">H8S65_10095</name>
</gene>
<accession>A0ABR7DNV9</accession>